<evidence type="ECO:0000313" key="2">
    <source>
        <dbReference type="Proteomes" id="UP001222325"/>
    </source>
</evidence>
<dbReference type="AlphaFoldDB" id="A0AAD6XJX2"/>
<gene>
    <name evidence="1" type="ORF">B0H15DRAFT_787688</name>
</gene>
<dbReference type="EMBL" id="JARJCN010000058">
    <property type="protein sequence ID" value="KAJ7079821.1"/>
    <property type="molecule type" value="Genomic_DNA"/>
</dbReference>
<comment type="caution">
    <text evidence="1">The sequence shown here is derived from an EMBL/GenBank/DDBJ whole genome shotgun (WGS) entry which is preliminary data.</text>
</comment>
<evidence type="ECO:0000313" key="1">
    <source>
        <dbReference type="EMBL" id="KAJ7079821.1"/>
    </source>
</evidence>
<dbReference type="Proteomes" id="UP001222325">
    <property type="component" value="Unassembled WGS sequence"/>
</dbReference>
<sequence>MALNLNYAANTYLAVTLPAASSYMQAPASLGLIHPAVAHVGQVGAMADVQLVSVPKQQWEISESARAEILAAFKAIGRVDVQVPKQRAKRGGDEL</sequence>
<protein>
    <submittedName>
        <fullName evidence="1">Uncharacterized protein</fullName>
    </submittedName>
</protein>
<name>A0AAD6XJX2_9AGAR</name>
<proteinExistence type="predicted"/>
<accession>A0AAD6XJX2</accession>
<reference evidence="1" key="1">
    <citation type="submission" date="2023-03" db="EMBL/GenBank/DDBJ databases">
        <title>Massive genome expansion in bonnet fungi (Mycena s.s.) driven by repeated elements and novel gene families across ecological guilds.</title>
        <authorList>
            <consortium name="Lawrence Berkeley National Laboratory"/>
            <person name="Harder C.B."/>
            <person name="Miyauchi S."/>
            <person name="Viragh M."/>
            <person name="Kuo A."/>
            <person name="Thoen E."/>
            <person name="Andreopoulos B."/>
            <person name="Lu D."/>
            <person name="Skrede I."/>
            <person name="Drula E."/>
            <person name="Henrissat B."/>
            <person name="Morin E."/>
            <person name="Kohler A."/>
            <person name="Barry K."/>
            <person name="LaButti K."/>
            <person name="Morin E."/>
            <person name="Salamov A."/>
            <person name="Lipzen A."/>
            <person name="Mereny Z."/>
            <person name="Hegedus B."/>
            <person name="Baldrian P."/>
            <person name="Stursova M."/>
            <person name="Weitz H."/>
            <person name="Taylor A."/>
            <person name="Grigoriev I.V."/>
            <person name="Nagy L.G."/>
            <person name="Martin F."/>
            <person name="Kauserud H."/>
        </authorList>
    </citation>
    <scope>NUCLEOTIDE SEQUENCE</scope>
    <source>
        <strain evidence="1">CBHHK173m</strain>
    </source>
</reference>
<organism evidence="1 2">
    <name type="scientific">Mycena belliarum</name>
    <dbReference type="NCBI Taxonomy" id="1033014"/>
    <lineage>
        <taxon>Eukaryota</taxon>
        <taxon>Fungi</taxon>
        <taxon>Dikarya</taxon>
        <taxon>Basidiomycota</taxon>
        <taxon>Agaricomycotina</taxon>
        <taxon>Agaricomycetes</taxon>
        <taxon>Agaricomycetidae</taxon>
        <taxon>Agaricales</taxon>
        <taxon>Marasmiineae</taxon>
        <taxon>Mycenaceae</taxon>
        <taxon>Mycena</taxon>
    </lineage>
</organism>
<keyword evidence="2" id="KW-1185">Reference proteome</keyword>